<feature type="compositionally biased region" description="Basic and acidic residues" evidence="1">
    <location>
        <begin position="325"/>
        <end position="367"/>
    </location>
</feature>
<evidence type="ECO:0000259" key="2">
    <source>
        <dbReference type="Pfam" id="PF03732"/>
    </source>
</evidence>
<dbReference type="InterPro" id="IPR005162">
    <property type="entry name" value="Retrotrans_gag_dom"/>
</dbReference>
<dbReference type="PANTHER" id="PTHR33223">
    <property type="entry name" value="CCHC-TYPE DOMAIN-CONTAINING PROTEIN"/>
    <property type="match status" value="1"/>
</dbReference>
<sequence>MSINESNDSQVGHRYDVWNLNDVNDPIQMGGVGAIHLPPAEGNVVFHITSTMLQLLQLKGLFGWLAHEDPHKHIRNFVDVCGPFSFKNISQVSVRLRLFPFSLMGEANKWLAELPRDFTTSWIELITVFQVRFFPPSKRMILRDNIQSFKSLEGEPIHETWLRFKKLLLQCPTHGLHDNLLLQYFYKSLNSVNKGVADQLVPGGIIQQPYEVASQLLDCMTEINQAWYTREDQVSPLNFRMTKEQIEKDQERDQNMAKIMTLLDILAKNIMGVGTKSVDVVGVGGVNPDEAHFEALYNEEMNFLANQGGGCRAKYPRSGENQGWNRDEGWRDHDRDWRDRNATQKERAGEKDRYLPPHERQKPKESEGGSTEDMLSRILNKVEGSDKVLKEMKEDVSTLNHVVTSHSVSIKQLETQMGQISLYANPRQQGGLPSDTIANPKNEA</sequence>
<feature type="region of interest" description="Disordered" evidence="1">
    <location>
        <begin position="424"/>
        <end position="444"/>
    </location>
</feature>
<dbReference type="Proteomes" id="UP001311915">
    <property type="component" value="Unassembled WGS sequence"/>
</dbReference>
<evidence type="ECO:0000313" key="4">
    <source>
        <dbReference type="Proteomes" id="UP001311915"/>
    </source>
</evidence>
<protein>
    <recommendedName>
        <fullName evidence="2">Retrotransposon gag domain-containing protein</fullName>
    </recommendedName>
</protein>
<name>A0AAV9L8Z9_9SOLN</name>
<organism evidence="3 4">
    <name type="scientific">Solanum pinnatisectum</name>
    <name type="common">tansyleaf nightshade</name>
    <dbReference type="NCBI Taxonomy" id="50273"/>
    <lineage>
        <taxon>Eukaryota</taxon>
        <taxon>Viridiplantae</taxon>
        <taxon>Streptophyta</taxon>
        <taxon>Embryophyta</taxon>
        <taxon>Tracheophyta</taxon>
        <taxon>Spermatophyta</taxon>
        <taxon>Magnoliopsida</taxon>
        <taxon>eudicotyledons</taxon>
        <taxon>Gunneridae</taxon>
        <taxon>Pentapetalae</taxon>
        <taxon>asterids</taxon>
        <taxon>lamiids</taxon>
        <taxon>Solanales</taxon>
        <taxon>Solanaceae</taxon>
        <taxon>Solanoideae</taxon>
        <taxon>Solaneae</taxon>
        <taxon>Solanum</taxon>
    </lineage>
</organism>
<gene>
    <name evidence="3" type="ORF">R3W88_011568</name>
</gene>
<keyword evidence="4" id="KW-1185">Reference proteome</keyword>
<dbReference type="AlphaFoldDB" id="A0AAV9L8Z9"/>
<comment type="caution">
    <text evidence="3">The sequence shown here is derived from an EMBL/GenBank/DDBJ whole genome shotgun (WGS) entry which is preliminary data.</text>
</comment>
<proteinExistence type="predicted"/>
<feature type="domain" description="Retrotransposon gag" evidence="2">
    <location>
        <begin position="97"/>
        <end position="190"/>
    </location>
</feature>
<feature type="region of interest" description="Disordered" evidence="1">
    <location>
        <begin position="314"/>
        <end position="373"/>
    </location>
</feature>
<dbReference type="Pfam" id="PF03732">
    <property type="entry name" value="Retrotrans_gag"/>
    <property type="match status" value="1"/>
</dbReference>
<reference evidence="3 4" key="1">
    <citation type="submission" date="2023-10" db="EMBL/GenBank/DDBJ databases">
        <title>Genome-Wide Identification Analysis in wild type Solanum Pinnatisectum Reveals Some Genes Defensing Phytophthora Infestans.</title>
        <authorList>
            <person name="Sun C."/>
        </authorList>
    </citation>
    <scope>NUCLEOTIDE SEQUENCE [LARGE SCALE GENOMIC DNA]</scope>
    <source>
        <strain evidence="3">LQN</strain>
        <tissue evidence="3">Leaf</tissue>
    </source>
</reference>
<evidence type="ECO:0000256" key="1">
    <source>
        <dbReference type="SAM" id="MobiDB-lite"/>
    </source>
</evidence>
<evidence type="ECO:0000313" key="3">
    <source>
        <dbReference type="EMBL" id="KAK4721335.1"/>
    </source>
</evidence>
<accession>A0AAV9L8Z9</accession>
<dbReference type="EMBL" id="JAWPEI010000007">
    <property type="protein sequence ID" value="KAK4721335.1"/>
    <property type="molecule type" value="Genomic_DNA"/>
</dbReference>
<dbReference type="PANTHER" id="PTHR33223:SF11">
    <property type="entry name" value="ELEMENT PROTEIN, PUTATIVE-RELATED"/>
    <property type="match status" value="1"/>
</dbReference>